<proteinExistence type="predicted"/>
<dbReference type="EMBL" id="AANC01000004">
    <property type="protein sequence ID" value="EAQ49540.1"/>
    <property type="molecule type" value="Genomic_DNA"/>
</dbReference>
<dbReference type="HOGENOM" id="CLU_018532_0_0_10"/>
<organism evidence="1 2">
    <name type="scientific">Leeuwenhoekiella blandensis (strain CECT 7118 / CCUG 51940 / KCTC 22103 / MED217)</name>
    <name type="common">Flavobacterium sp. (strain MED217)</name>
    <dbReference type="NCBI Taxonomy" id="398720"/>
    <lineage>
        <taxon>Bacteria</taxon>
        <taxon>Pseudomonadati</taxon>
        <taxon>Bacteroidota</taxon>
        <taxon>Flavobacteriia</taxon>
        <taxon>Flavobacteriales</taxon>
        <taxon>Flavobacteriaceae</taxon>
        <taxon>Leeuwenhoekiella</taxon>
    </lineage>
</organism>
<reference evidence="1 2" key="1">
    <citation type="journal article" date="2007" name="Nature">
        <title>Light stimulates growth of proteorhodopsin-containing marine Flavobacteria.</title>
        <authorList>
            <person name="Gomez-Consarnau L."/>
            <person name="Gonzalez J.M."/>
            <person name="Coll-Llado M."/>
            <person name="Gourdon P."/>
            <person name="Pascher T."/>
            <person name="Neutze R."/>
            <person name="Pedros-Alio C."/>
            <person name="Pinhassi J."/>
        </authorList>
    </citation>
    <scope>NUCLEOTIDE SEQUENCE [LARGE SCALE GENOMIC DNA]</scope>
    <source>
        <strain evidence="1 2">MED217</strain>
    </source>
</reference>
<dbReference type="RefSeq" id="WP_009780729.1">
    <property type="nucleotide sequence ID" value="NZ_CH672395.1"/>
</dbReference>
<dbReference type="Proteomes" id="UP000001601">
    <property type="component" value="Unassembled WGS sequence"/>
</dbReference>
<dbReference type="eggNOG" id="COG2203">
    <property type="taxonomic scope" value="Bacteria"/>
</dbReference>
<accession>A3XLN9</accession>
<comment type="caution">
    <text evidence="1">The sequence shown here is derived from an EMBL/GenBank/DDBJ whole genome shotgun (WGS) entry which is preliminary data.</text>
</comment>
<dbReference type="STRING" id="398720.MED217_11814"/>
<dbReference type="OrthoDB" id="627374at2"/>
<dbReference type="AlphaFoldDB" id="A3XLN9"/>
<keyword evidence="2" id="KW-1185">Reference proteome</keyword>
<protein>
    <recommendedName>
        <fullName evidence="3">GAF domain-containing protein</fullName>
    </recommendedName>
</protein>
<name>A3XLN9_LEEBM</name>
<evidence type="ECO:0008006" key="3">
    <source>
        <dbReference type="Google" id="ProtNLM"/>
    </source>
</evidence>
<sequence length="790" mass="91600">MEDLQEFPLQVQLSFAKVLEEFKKRMKQSQNEVAREYLKSVLNYAESYPELIEGIEDPDKIDEYQDILGTLLDNLFPAALTKNEIKAATMPFMNKIFNPTKRFSAIMNDAGEDFSLSIRNLDPEYFYIIGCVIILNSYYNYEIDFKRPLFYEIPDKNGVMRTYRASMNADFTFCEPTENSIEITPEIVDKLIENGDDFDMWKEYFPPKSWILKGLTILNLTDVTVDDSISDLKSTLLSQKNIKTDAEKQFQSIFSSIFNIPDLQVGFTEFNQEDDCFTRMNGGVGSSFILNDKMRTDCRQSMCECSYDTLIKDKKYFTIADVDEYAHKHSSNMLAKNLQAQGIKSCILAPVARGNELMAVLELVSTKKNALHSLNATKLDDVMPYIVSTVERKKFELENRIKAVIQSECTSIHPSVLWIFEEEAKRFIANQNQGKFAAFKDIAFEDVYPLYGQIDIVGSSDERNKAIQQDILIQLKMVHTILELAIETAPMPIYEQVKFRIEEFTEQITERLNANSESEVFALLQDEVNPLLSHLNTKIPELKKAIDNYKTSINKDTGLIYENRKNYDDTVQLINQNLATFLDRKQQEAQQIFPHYFERYKTDGVDHNIYIGASMTPSDKFNKVYLYNLRLWQLCTMCEMENHFYHKQEGAELQLDAASLILVFSTTLSIRYRMDEKKFDVDGTYNARYEIIKKRIDKALVKGTEERITQKGKIAIIYSQDADAEEYTRYINYLQRKEYLGTEVEYLELEDVQGVVGLKAIRVNVLYTSKLPRQNDEETITYEDLMEILD</sequence>
<evidence type="ECO:0000313" key="2">
    <source>
        <dbReference type="Proteomes" id="UP000001601"/>
    </source>
</evidence>
<evidence type="ECO:0000313" key="1">
    <source>
        <dbReference type="EMBL" id="EAQ49540.1"/>
    </source>
</evidence>
<gene>
    <name evidence="1" type="ORF">MED217_11814</name>
</gene>